<dbReference type="AlphaFoldDB" id="A0A936NC49"/>
<evidence type="ECO:0000313" key="3">
    <source>
        <dbReference type="Proteomes" id="UP000727993"/>
    </source>
</evidence>
<dbReference type="EMBL" id="JADJZA010000005">
    <property type="protein sequence ID" value="MBK9296723.1"/>
    <property type="molecule type" value="Genomic_DNA"/>
</dbReference>
<evidence type="ECO:0000313" key="2">
    <source>
        <dbReference type="EMBL" id="MBK9296723.1"/>
    </source>
</evidence>
<protein>
    <submittedName>
        <fullName evidence="2">Uncharacterized protein</fullName>
    </submittedName>
</protein>
<reference evidence="2 3" key="1">
    <citation type="submission" date="2020-10" db="EMBL/GenBank/DDBJ databases">
        <title>Connecting structure to function with the recovery of over 1000 high-quality activated sludge metagenome-assembled genomes encoding full-length rRNA genes using long-read sequencing.</title>
        <authorList>
            <person name="Singleton C.M."/>
            <person name="Petriglieri F."/>
            <person name="Kristensen J.M."/>
            <person name="Kirkegaard R.H."/>
            <person name="Michaelsen T.Y."/>
            <person name="Andersen M.H."/>
            <person name="Karst S.M."/>
            <person name="Dueholm M.S."/>
            <person name="Nielsen P.H."/>
            <person name="Albertsen M."/>
        </authorList>
    </citation>
    <scope>NUCLEOTIDE SEQUENCE [LARGE SCALE GENOMIC DNA]</scope>
    <source>
        <strain evidence="2">Lyne_18-Q3-R50-59_MAXAC.006</strain>
    </source>
</reference>
<organism evidence="2 3">
    <name type="scientific">Candidatus Neomicrothrix subdominans</name>
    <dbReference type="NCBI Taxonomy" id="2954438"/>
    <lineage>
        <taxon>Bacteria</taxon>
        <taxon>Bacillati</taxon>
        <taxon>Actinomycetota</taxon>
        <taxon>Acidimicrobiia</taxon>
        <taxon>Acidimicrobiales</taxon>
        <taxon>Microthrixaceae</taxon>
        <taxon>Candidatus Neomicrothrix</taxon>
    </lineage>
</organism>
<accession>A0A936NC49</accession>
<evidence type="ECO:0000256" key="1">
    <source>
        <dbReference type="SAM" id="MobiDB-lite"/>
    </source>
</evidence>
<feature type="region of interest" description="Disordered" evidence="1">
    <location>
        <begin position="82"/>
        <end position="107"/>
    </location>
</feature>
<sequence>MRPKTRTTTTMLVVTRSGLRNSAAGVPLDTPVAPVLEAQPAPQFDADLLPDAAAELAGKTIDEIVEWVGSDPVRAAAALEANAASDNSRKTLPSRLAPVTDSLTKEN</sequence>
<comment type="caution">
    <text evidence="2">The sequence shown here is derived from an EMBL/GenBank/DDBJ whole genome shotgun (WGS) entry which is preliminary data.</text>
</comment>
<proteinExistence type="predicted"/>
<gene>
    <name evidence="2" type="ORF">IPN02_07750</name>
</gene>
<name>A0A936NC49_9ACTN</name>
<dbReference type="Proteomes" id="UP000727993">
    <property type="component" value="Unassembled WGS sequence"/>
</dbReference>